<evidence type="ECO:0000313" key="6">
    <source>
        <dbReference type="EMBL" id="TCO61030.1"/>
    </source>
</evidence>
<dbReference type="GO" id="GO:0000976">
    <property type="term" value="F:transcription cis-regulatory region binding"/>
    <property type="evidence" value="ECO:0007669"/>
    <property type="project" value="TreeGrafter"/>
</dbReference>
<evidence type="ECO:0000313" key="7">
    <source>
        <dbReference type="Proteomes" id="UP000295680"/>
    </source>
</evidence>
<dbReference type="Gene3D" id="1.10.357.10">
    <property type="entry name" value="Tetracycline Repressor, domain 2"/>
    <property type="match status" value="1"/>
</dbReference>
<evidence type="ECO:0000259" key="5">
    <source>
        <dbReference type="PROSITE" id="PS50977"/>
    </source>
</evidence>
<dbReference type="Pfam" id="PF21597">
    <property type="entry name" value="TetR_C_43"/>
    <property type="match status" value="1"/>
</dbReference>
<keyword evidence="3" id="KW-0804">Transcription</keyword>
<feature type="DNA-binding region" description="H-T-H motif" evidence="4">
    <location>
        <begin position="38"/>
        <end position="57"/>
    </location>
</feature>
<dbReference type="PANTHER" id="PTHR30055">
    <property type="entry name" value="HTH-TYPE TRANSCRIPTIONAL REGULATOR RUTR"/>
    <property type="match status" value="1"/>
</dbReference>
<comment type="caution">
    <text evidence="6">The sequence shown here is derived from an EMBL/GenBank/DDBJ whole genome shotgun (WGS) entry which is preliminary data.</text>
</comment>
<dbReference type="RefSeq" id="WP_132116447.1">
    <property type="nucleotide sequence ID" value="NZ_SLWS01000003.1"/>
</dbReference>
<name>A0A4V2S7R3_9PSEU</name>
<proteinExistence type="predicted"/>
<gene>
    <name evidence="6" type="ORF">EV192_103613</name>
</gene>
<accession>A0A4V2S7R3</accession>
<evidence type="ECO:0000256" key="3">
    <source>
        <dbReference type="ARBA" id="ARBA00023163"/>
    </source>
</evidence>
<dbReference type="InterPro" id="IPR009057">
    <property type="entry name" value="Homeodomain-like_sf"/>
</dbReference>
<sequence>MTGTVGPARPMRADARRNYDRLLDAAKAAFAEHGTDAPLDDIAKRAGVGSGTLYRHFPTRTDLIEAVFVQRISLMVAVAAELAEGTDPEESLRTFMRQVVEQSITYRGLAGALVVALHEQGSEVARSCHTMVLEAADRLGDRAKQAGVIRADVNMRDLLKLVNGIAMAAEKDAGADPALVDRLIALILNGLRPTP</sequence>
<dbReference type="PROSITE" id="PS50977">
    <property type="entry name" value="HTH_TETR_2"/>
    <property type="match status" value="1"/>
</dbReference>
<dbReference type="InterPro" id="IPR049445">
    <property type="entry name" value="TetR_SbtR-like_C"/>
</dbReference>
<feature type="domain" description="HTH tetR-type" evidence="5">
    <location>
        <begin position="16"/>
        <end position="75"/>
    </location>
</feature>
<keyword evidence="2 4" id="KW-0238">DNA-binding</keyword>
<evidence type="ECO:0000256" key="1">
    <source>
        <dbReference type="ARBA" id="ARBA00023015"/>
    </source>
</evidence>
<dbReference type="Proteomes" id="UP000295680">
    <property type="component" value="Unassembled WGS sequence"/>
</dbReference>
<dbReference type="SUPFAM" id="SSF48498">
    <property type="entry name" value="Tetracyclin repressor-like, C-terminal domain"/>
    <property type="match status" value="1"/>
</dbReference>
<dbReference type="AlphaFoldDB" id="A0A4V2S7R3"/>
<dbReference type="SUPFAM" id="SSF46689">
    <property type="entry name" value="Homeodomain-like"/>
    <property type="match status" value="1"/>
</dbReference>
<organism evidence="6 7">
    <name type="scientific">Actinocrispum wychmicini</name>
    <dbReference type="NCBI Taxonomy" id="1213861"/>
    <lineage>
        <taxon>Bacteria</taxon>
        <taxon>Bacillati</taxon>
        <taxon>Actinomycetota</taxon>
        <taxon>Actinomycetes</taxon>
        <taxon>Pseudonocardiales</taxon>
        <taxon>Pseudonocardiaceae</taxon>
        <taxon>Actinocrispum</taxon>
    </lineage>
</organism>
<dbReference type="InterPro" id="IPR036271">
    <property type="entry name" value="Tet_transcr_reg_TetR-rel_C_sf"/>
</dbReference>
<keyword evidence="7" id="KW-1185">Reference proteome</keyword>
<evidence type="ECO:0000256" key="2">
    <source>
        <dbReference type="ARBA" id="ARBA00023125"/>
    </source>
</evidence>
<dbReference type="InterPro" id="IPR050109">
    <property type="entry name" value="HTH-type_TetR-like_transc_reg"/>
</dbReference>
<keyword evidence="1" id="KW-0805">Transcription regulation</keyword>
<dbReference type="EMBL" id="SLWS01000003">
    <property type="protein sequence ID" value="TCO61030.1"/>
    <property type="molecule type" value="Genomic_DNA"/>
</dbReference>
<evidence type="ECO:0000256" key="4">
    <source>
        <dbReference type="PROSITE-ProRule" id="PRU00335"/>
    </source>
</evidence>
<dbReference type="PRINTS" id="PR00455">
    <property type="entry name" value="HTHTETR"/>
</dbReference>
<reference evidence="6 7" key="1">
    <citation type="submission" date="2019-03" db="EMBL/GenBank/DDBJ databases">
        <title>Genomic Encyclopedia of Type Strains, Phase IV (KMG-IV): sequencing the most valuable type-strain genomes for metagenomic binning, comparative biology and taxonomic classification.</title>
        <authorList>
            <person name="Goeker M."/>
        </authorList>
    </citation>
    <scope>NUCLEOTIDE SEQUENCE [LARGE SCALE GENOMIC DNA]</scope>
    <source>
        <strain evidence="6 7">DSM 45934</strain>
    </source>
</reference>
<dbReference type="OrthoDB" id="9795011at2"/>
<dbReference type="InterPro" id="IPR001647">
    <property type="entry name" value="HTH_TetR"/>
</dbReference>
<dbReference type="PANTHER" id="PTHR30055:SF234">
    <property type="entry name" value="HTH-TYPE TRANSCRIPTIONAL REGULATOR BETI"/>
    <property type="match status" value="1"/>
</dbReference>
<protein>
    <submittedName>
        <fullName evidence="6">TetR family transcriptional regulator</fullName>
    </submittedName>
</protein>
<dbReference type="Pfam" id="PF00440">
    <property type="entry name" value="TetR_N"/>
    <property type="match status" value="1"/>
</dbReference>
<dbReference type="GO" id="GO:0003700">
    <property type="term" value="F:DNA-binding transcription factor activity"/>
    <property type="evidence" value="ECO:0007669"/>
    <property type="project" value="TreeGrafter"/>
</dbReference>